<keyword evidence="3 9" id="KW-0808">Transferase</keyword>
<feature type="domain" description="Nucleotidyl transferase" evidence="11">
    <location>
        <begin position="18"/>
        <end position="282"/>
    </location>
</feature>
<feature type="region of interest" description="Disordered" evidence="10">
    <location>
        <begin position="424"/>
        <end position="446"/>
    </location>
</feature>
<keyword evidence="8 9" id="KW-0119">Carbohydrate metabolism</keyword>
<dbReference type="PANTHER" id="PTHR43523">
    <property type="entry name" value="GLUCOSE-1-PHOSPHATE ADENYLYLTRANSFERASE-RELATED"/>
    <property type="match status" value="1"/>
</dbReference>
<proteinExistence type="inferred from homology"/>
<evidence type="ECO:0000256" key="10">
    <source>
        <dbReference type="SAM" id="MobiDB-lite"/>
    </source>
</evidence>
<dbReference type="NCBIfam" id="NF001947">
    <property type="entry name" value="PRK00725.1"/>
    <property type="match status" value="1"/>
</dbReference>
<feature type="binding site" evidence="9">
    <location>
        <position position="175"/>
    </location>
    <ligand>
        <name>alpha-D-glucose 1-phosphate</name>
        <dbReference type="ChEBI" id="CHEBI:58601"/>
    </ligand>
</feature>
<accession>A0ABS8G524</accession>
<evidence type="ECO:0000259" key="12">
    <source>
        <dbReference type="Pfam" id="PF24894"/>
    </source>
</evidence>
<keyword evidence="5 9" id="KW-0547">Nucleotide-binding</keyword>
<dbReference type="EC" id="2.7.7.27" evidence="9"/>
<dbReference type="Gene3D" id="2.160.10.10">
    <property type="entry name" value="Hexapeptide repeat proteins"/>
    <property type="match status" value="1"/>
</dbReference>
<evidence type="ECO:0000256" key="7">
    <source>
        <dbReference type="ARBA" id="ARBA00023056"/>
    </source>
</evidence>
<evidence type="ECO:0000256" key="8">
    <source>
        <dbReference type="ARBA" id="ARBA00023277"/>
    </source>
</evidence>
<dbReference type="Pfam" id="PF24894">
    <property type="entry name" value="Hexapep_GlmU"/>
    <property type="match status" value="1"/>
</dbReference>
<keyword evidence="2 9" id="KW-0321">Glycogen metabolism</keyword>
<comment type="pathway">
    <text evidence="9">Glycan biosynthesis; glycogen biosynthesis.</text>
</comment>
<evidence type="ECO:0000256" key="3">
    <source>
        <dbReference type="ARBA" id="ARBA00022679"/>
    </source>
</evidence>
<comment type="caution">
    <text evidence="13">The sequence shown here is derived from an EMBL/GenBank/DDBJ whole genome shotgun (WGS) entry which is preliminary data.</text>
</comment>
<dbReference type="InterPro" id="IPR005836">
    <property type="entry name" value="ADP_Glu_pyroP_CS"/>
</dbReference>
<dbReference type="InterPro" id="IPR056818">
    <property type="entry name" value="GlmU/GlgC-like_hexapep"/>
</dbReference>
<evidence type="ECO:0000256" key="2">
    <source>
        <dbReference type="ARBA" id="ARBA00022600"/>
    </source>
</evidence>
<protein>
    <recommendedName>
        <fullName evidence="9">Glucose-1-phosphate adenylyltransferase</fullName>
        <ecNumber evidence="9">2.7.7.27</ecNumber>
    </recommendedName>
    <alternativeName>
        <fullName evidence="9">ADP-glucose pyrophosphorylase</fullName>
        <shortName evidence="9">ADPGlc PPase</shortName>
    </alternativeName>
    <alternativeName>
        <fullName evidence="9">ADP-glucose synthase</fullName>
    </alternativeName>
</protein>
<evidence type="ECO:0000256" key="9">
    <source>
        <dbReference type="HAMAP-Rule" id="MF_00624"/>
    </source>
</evidence>
<dbReference type="InterPro" id="IPR011831">
    <property type="entry name" value="ADP-Glc_PPase"/>
</dbReference>
<comment type="function">
    <text evidence="9">Involved in the biosynthesis of ADP-glucose, a building block required for the elongation reactions to produce glycogen. Catalyzes the reaction between ATP and alpha-D-glucose 1-phosphate (G1P) to produce pyrophosphate and ADP-Glc.</text>
</comment>
<dbReference type="GO" id="GO:0008878">
    <property type="term" value="F:glucose-1-phosphate adenylyltransferase activity"/>
    <property type="evidence" value="ECO:0007669"/>
    <property type="project" value="UniProtKB-EC"/>
</dbReference>
<comment type="similarity">
    <text evidence="1 9">Belongs to the bacterial/plant glucose-1-phosphate adenylyltransferase family.</text>
</comment>
<dbReference type="CDD" id="cd02508">
    <property type="entry name" value="ADP_Glucose_PP"/>
    <property type="match status" value="1"/>
</dbReference>
<evidence type="ECO:0000313" key="14">
    <source>
        <dbReference type="Proteomes" id="UP001520878"/>
    </source>
</evidence>
<dbReference type="EMBL" id="JAJEWP010000001">
    <property type="protein sequence ID" value="MCC2615687.1"/>
    <property type="molecule type" value="Genomic_DNA"/>
</dbReference>
<comment type="subunit">
    <text evidence="9">Homotetramer.</text>
</comment>
<dbReference type="NCBIfam" id="TIGR02091">
    <property type="entry name" value="glgC"/>
    <property type="match status" value="1"/>
</dbReference>
<dbReference type="RefSeq" id="WP_229157823.1">
    <property type="nucleotide sequence ID" value="NZ_JAJEWP010000001.1"/>
</dbReference>
<dbReference type="InterPro" id="IPR023049">
    <property type="entry name" value="GlgC_bac"/>
</dbReference>
<keyword evidence="7 9" id="KW-0320">Glycogen biosynthesis</keyword>
<dbReference type="PROSITE" id="PS00810">
    <property type="entry name" value="ADP_GLC_PYROPHOSPH_3"/>
    <property type="match status" value="1"/>
</dbReference>
<dbReference type="CDD" id="cd04651">
    <property type="entry name" value="LbH_G1P_AT_C"/>
    <property type="match status" value="1"/>
</dbReference>
<dbReference type="PROSITE" id="PS00808">
    <property type="entry name" value="ADP_GLC_PYROPHOSPH_1"/>
    <property type="match status" value="1"/>
</dbReference>
<feature type="binding site" evidence="9">
    <location>
        <position position="208"/>
    </location>
    <ligand>
        <name>alpha-D-glucose 1-phosphate</name>
        <dbReference type="ChEBI" id="CHEBI:58601"/>
    </ligand>
</feature>
<dbReference type="InterPro" id="IPR029044">
    <property type="entry name" value="Nucleotide-diphossugar_trans"/>
</dbReference>
<dbReference type="Proteomes" id="UP001520878">
    <property type="component" value="Unassembled WGS sequence"/>
</dbReference>
<dbReference type="InterPro" id="IPR005835">
    <property type="entry name" value="NTP_transferase_dom"/>
</dbReference>
<dbReference type="HAMAP" id="MF_00624">
    <property type="entry name" value="GlgC"/>
    <property type="match status" value="1"/>
</dbReference>
<evidence type="ECO:0000313" key="13">
    <source>
        <dbReference type="EMBL" id="MCC2615687.1"/>
    </source>
</evidence>
<evidence type="ECO:0000256" key="4">
    <source>
        <dbReference type="ARBA" id="ARBA00022695"/>
    </source>
</evidence>
<feature type="binding site" evidence="9">
    <location>
        <position position="109"/>
    </location>
    <ligand>
        <name>alpha-D-glucose 1-phosphate</name>
        <dbReference type="ChEBI" id="CHEBI:58601"/>
    </ligand>
</feature>
<keyword evidence="4 9" id="KW-0548">Nucleotidyltransferase</keyword>
<feature type="binding site" evidence="9">
    <location>
        <begin position="190"/>
        <end position="191"/>
    </location>
    <ligand>
        <name>alpha-D-glucose 1-phosphate</name>
        <dbReference type="ChEBI" id="CHEBI:58601"/>
    </ligand>
</feature>
<sequence length="446" mass="50166">MTLSPSRNISQLTQSAVAVVLAGGRGTRLEALTKYRSKPALHYGGKFRLIDFPLSNCINSGIRRIGVVTQYKSHSLIRHLMNGWGGFNRHLGEYIDLLPASQQYANDWYKGTADALYQNLQFIQKTRADYVIVLSGDQVYRMDYGELLADHVKHDADVTVACLPVQQSEARGKLGIAQINDEHRIIDFVEKPHNPCEIPGRPGWSLASMGIYVFNTDFLVEKLKEDAVALSSRHDFGHNIIPDSIKRYRTFAYTFEEQACQTQYWKDVGTLDNYFQANMDLLTRQCQFDLFDQHWPIWTYHGQTPPARFSKDECGRHGLTQDSLISGGCEIVGAQIIHSLLFTNVKVEGGATVEHCVILPETTIGQGASLKRVIVDSHCTVPAGIEIGHCAEADKRRGFTVTQQQITLVTQEMLDKMPLTSQRQQQLHLPTLKQTEESVVTHKGQH</sequence>
<evidence type="ECO:0000256" key="6">
    <source>
        <dbReference type="ARBA" id="ARBA00022840"/>
    </source>
</evidence>
<keyword evidence="6 9" id="KW-0067">ATP-binding</keyword>
<evidence type="ECO:0000256" key="5">
    <source>
        <dbReference type="ARBA" id="ARBA00022741"/>
    </source>
</evidence>
<gene>
    <name evidence="9 13" type="primary">glgC</name>
    <name evidence="13" type="ORF">LJ739_05485</name>
</gene>
<feature type="domain" description="Glucose-1-phosphate adenylyltransferase/Bifunctional protein GlmU-like C-terminal hexapeptide" evidence="12">
    <location>
        <begin position="305"/>
        <end position="409"/>
    </location>
</feature>
<organism evidence="13 14">
    <name type="scientific">Fluctibacter halophilus</name>
    <dbReference type="NCBI Taxonomy" id="226011"/>
    <lineage>
        <taxon>Bacteria</taxon>
        <taxon>Pseudomonadati</taxon>
        <taxon>Pseudomonadota</taxon>
        <taxon>Gammaproteobacteria</taxon>
        <taxon>Alteromonadales</taxon>
        <taxon>Alteromonadaceae</taxon>
        <taxon>Fluctibacter</taxon>
    </lineage>
</organism>
<feature type="site" description="Could play a key role in the communication between the regulatory and the substrate sites" evidence="9">
    <location>
        <position position="70"/>
    </location>
</feature>
<name>A0ABS8G524_9ALTE</name>
<dbReference type="PROSITE" id="PS00809">
    <property type="entry name" value="ADP_GLC_PYROPHOSPH_2"/>
    <property type="match status" value="1"/>
</dbReference>
<dbReference type="Gene3D" id="3.90.550.10">
    <property type="entry name" value="Spore Coat Polysaccharide Biosynthesis Protein SpsA, Chain A"/>
    <property type="match status" value="1"/>
</dbReference>
<evidence type="ECO:0000259" key="11">
    <source>
        <dbReference type="Pfam" id="PF00483"/>
    </source>
</evidence>
<keyword evidence="14" id="KW-1185">Reference proteome</keyword>
<evidence type="ECO:0000256" key="1">
    <source>
        <dbReference type="ARBA" id="ARBA00010443"/>
    </source>
</evidence>
<dbReference type="Pfam" id="PF00483">
    <property type="entry name" value="NTP_transferase"/>
    <property type="match status" value="1"/>
</dbReference>
<dbReference type="NCBIfam" id="NF002023">
    <property type="entry name" value="PRK00844.1"/>
    <property type="match status" value="1"/>
</dbReference>
<feature type="site" description="Could play a key role in the communication between the regulatory and the substrate sites" evidence="9">
    <location>
        <position position="108"/>
    </location>
</feature>
<dbReference type="SUPFAM" id="SSF53448">
    <property type="entry name" value="Nucleotide-diphospho-sugar transferases"/>
    <property type="match status" value="1"/>
</dbReference>
<reference evidence="13 14" key="1">
    <citation type="submission" date="2021-10" db="EMBL/GenBank/DDBJ databases">
        <title>Draft genome of Aestuariibacter halophilus JC2043.</title>
        <authorList>
            <person name="Emsley S.A."/>
            <person name="Pfannmuller K.M."/>
            <person name="Ushijima B."/>
            <person name="Saw J.H."/>
            <person name="Videau P."/>
        </authorList>
    </citation>
    <scope>NUCLEOTIDE SEQUENCE [LARGE SCALE GENOMIC DNA]</scope>
    <source>
        <strain evidence="13 14">JC2043</strain>
    </source>
</reference>
<dbReference type="PANTHER" id="PTHR43523:SF2">
    <property type="entry name" value="GLUCOSE-1-PHOSPHATE ADENYLYLTRANSFERASE"/>
    <property type="match status" value="1"/>
</dbReference>
<dbReference type="SUPFAM" id="SSF51161">
    <property type="entry name" value="Trimeric LpxA-like enzymes"/>
    <property type="match status" value="1"/>
</dbReference>
<comment type="catalytic activity">
    <reaction evidence="9">
        <text>alpha-D-glucose 1-phosphate + ATP + H(+) = ADP-alpha-D-glucose + diphosphate</text>
        <dbReference type="Rhea" id="RHEA:12120"/>
        <dbReference type="ChEBI" id="CHEBI:15378"/>
        <dbReference type="ChEBI" id="CHEBI:30616"/>
        <dbReference type="ChEBI" id="CHEBI:33019"/>
        <dbReference type="ChEBI" id="CHEBI:57498"/>
        <dbReference type="ChEBI" id="CHEBI:58601"/>
        <dbReference type="EC" id="2.7.7.27"/>
    </reaction>
</comment>
<dbReference type="InterPro" id="IPR011004">
    <property type="entry name" value="Trimer_LpxA-like_sf"/>
</dbReference>